<dbReference type="RefSeq" id="WP_344036537.1">
    <property type="nucleotide sequence ID" value="NZ_BAAAKE010000005.1"/>
</dbReference>
<evidence type="ECO:0000256" key="1">
    <source>
        <dbReference type="ARBA" id="ARBA00023015"/>
    </source>
</evidence>
<dbReference type="PRINTS" id="PR00038">
    <property type="entry name" value="HTHLUXR"/>
</dbReference>
<dbReference type="Pfam" id="PF00196">
    <property type="entry name" value="GerE"/>
    <property type="match status" value="1"/>
</dbReference>
<evidence type="ECO:0000259" key="4">
    <source>
        <dbReference type="SMART" id="SM00421"/>
    </source>
</evidence>
<accession>A0ABV9XTV2</accession>
<dbReference type="InterPro" id="IPR000792">
    <property type="entry name" value="Tscrpt_reg_LuxR_C"/>
</dbReference>
<keyword evidence="1" id="KW-0805">Transcription regulation</keyword>
<evidence type="ECO:0000313" key="6">
    <source>
        <dbReference type="Proteomes" id="UP001595833"/>
    </source>
</evidence>
<evidence type="ECO:0000313" key="5">
    <source>
        <dbReference type="EMBL" id="MFC5053671.1"/>
    </source>
</evidence>
<comment type="caution">
    <text evidence="5">The sequence shown here is derived from an EMBL/GenBank/DDBJ whole genome shotgun (WGS) entry which is preliminary data.</text>
</comment>
<dbReference type="InterPro" id="IPR016032">
    <property type="entry name" value="Sig_transdc_resp-reg_C-effctor"/>
</dbReference>
<name>A0ABV9XTV2_9PSEU</name>
<protein>
    <submittedName>
        <fullName evidence="5">LuxR C-terminal-related transcriptional regulator</fullName>
    </submittedName>
</protein>
<keyword evidence="3" id="KW-0804">Transcription</keyword>
<dbReference type="Gene3D" id="1.10.10.10">
    <property type="entry name" value="Winged helix-like DNA-binding domain superfamily/Winged helix DNA-binding domain"/>
    <property type="match status" value="1"/>
</dbReference>
<dbReference type="PANTHER" id="PTHR44688">
    <property type="entry name" value="DNA-BINDING TRANSCRIPTIONAL ACTIVATOR DEVR_DOSR"/>
    <property type="match status" value="1"/>
</dbReference>
<reference evidence="6" key="1">
    <citation type="journal article" date="2019" name="Int. J. Syst. Evol. Microbiol.">
        <title>The Global Catalogue of Microorganisms (GCM) 10K type strain sequencing project: providing services to taxonomists for standard genome sequencing and annotation.</title>
        <authorList>
            <consortium name="The Broad Institute Genomics Platform"/>
            <consortium name="The Broad Institute Genome Sequencing Center for Infectious Disease"/>
            <person name="Wu L."/>
            <person name="Ma J."/>
        </authorList>
    </citation>
    <scope>NUCLEOTIDE SEQUENCE [LARGE SCALE GENOMIC DNA]</scope>
    <source>
        <strain evidence="6">KCTC 12848</strain>
    </source>
</reference>
<dbReference type="EMBL" id="JBHSJB010000007">
    <property type="protein sequence ID" value="MFC5053671.1"/>
    <property type="molecule type" value="Genomic_DNA"/>
</dbReference>
<organism evidence="5 6">
    <name type="scientific">Saccharothrix xinjiangensis</name>
    <dbReference type="NCBI Taxonomy" id="204798"/>
    <lineage>
        <taxon>Bacteria</taxon>
        <taxon>Bacillati</taxon>
        <taxon>Actinomycetota</taxon>
        <taxon>Actinomycetes</taxon>
        <taxon>Pseudonocardiales</taxon>
        <taxon>Pseudonocardiaceae</taxon>
        <taxon>Saccharothrix</taxon>
    </lineage>
</organism>
<proteinExistence type="predicted"/>
<dbReference type="PANTHER" id="PTHR44688:SF16">
    <property type="entry name" value="DNA-BINDING TRANSCRIPTIONAL ACTIVATOR DEVR_DOSR"/>
    <property type="match status" value="1"/>
</dbReference>
<dbReference type="InterPro" id="IPR036388">
    <property type="entry name" value="WH-like_DNA-bd_sf"/>
</dbReference>
<sequence>MTTTITLTLFNRDEVIKFITGPLCKAREPEDFGSDVVIVELSARRAVVLLGETVTRTETDFVITGRGGGRRDHFPHTAPPALSFSERRVANLAAASLTNAQIAEHLRITPSTVEQHLTRTYRKLGVKRSGLRAALTTTRSA</sequence>
<dbReference type="SUPFAM" id="SSF46894">
    <property type="entry name" value="C-terminal effector domain of the bipartite response regulators"/>
    <property type="match status" value="1"/>
</dbReference>
<keyword evidence="2" id="KW-0238">DNA-binding</keyword>
<gene>
    <name evidence="5" type="ORF">ACFPFM_07850</name>
</gene>
<keyword evidence="6" id="KW-1185">Reference proteome</keyword>
<feature type="domain" description="HTH luxR-type" evidence="4">
    <location>
        <begin position="79"/>
        <end position="136"/>
    </location>
</feature>
<evidence type="ECO:0000256" key="2">
    <source>
        <dbReference type="ARBA" id="ARBA00023125"/>
    </source>
</evidence>
<dbReference type="Proteomes" id="UP001595833">
    <property type="component" value="Unassembled WGS sequence"/>
</dbReference>
<dbReference type="SMART" id="SM00421">
    <property type="entry name" value="HTH_LUXR"/>
    <property type="match status" value="1"/>
</dbReference>
<evidence type="ECO:0000256" key="3">
    <source>
        <dbReference type="ARBA" id="ARBA00023163"/>
    </source>
</evidence>